<evidence type="ECO:0000313" key="6">
    <source>
        <dbReference type="Proteomes" id="UP001054252"/>
    </source>
</evidence>
<sequence>MASYLYLLAVFLLFNTAATFTVSSKLILEDGYEVTTVIEGHKLKINPHAVLPRPGSSDLIVLDSSSSVFYSISFPLSNESVPERLSGDGVAGHSDGEAGGARFNKPKSFAVDAKGNIYVADKNNHAIRKIDASGKVTTIAGGNSNKTGHHDGPAQDATFSDDFEVVFVPERCVLLVSDHGSQLVRLINLKAEDCVMGSHSGEVAGVNCVICILLFVNSPDS</sequence>
<dbReference type="Gene3D" id="2.120.10.30">
    <property type="entry name" value="TolB, C-terminal domain"/>
    <property type="match status" value="1"/>
</dbReference>
<feature type="domain" description="Teneurin NHL" evidence="4">
    <location>
        <begin position="95"/>
        <end position="147"/>
    </location>
</feature>
<reference evidence="5 6" key="1">
    <citation type="journal article" date="2021" name="Commun. Biol.">
        <title>The genome of Shorea leprosula (Dipterocarpaceae) highlights the ecological relevance of drought in aseasonal tropical rainforests.</title>
        <authorList>
            <person name="Ng K.K.S."/>
            <person name="Kobayashi M.J."/>
            <person name="Fawcett J.A."/>
            <person name="Hatakeyama M."/>
            <person name="Paape T."/>
            <person name="Ng C.H."/>
            <person name="Ang C.C."/>
            <person name="Tnah L.H."/>
            <person name="Lee C.T."/>
            <person name="Nishiyama T."/>
            <person name="Sese J."/>
            <person name="O'Brien M.J."/>
            <person name="Copetti D."/>
            <person name="Mohd Noor M.I."/>
            <person name="Ong R.C."/>
            <person name="Putra M."/>
            <person name="Sireger I.Z."/>
            <person name="Indrioko S."/>
            <person name="Kosugi Y."/>
            <person name="Izuno A."/>
            <person name="Isagi Y."/>
            <person name="Lee S.L."/>
            <person name="Shimizu K.K."/>
        </authorList>
    </citation>
    <scope>NUCLEOTIDE SEQUENCE [LARGE SCALE GENOMIC DNA]</scope>
    <source>
        <strain evidence="5">214</strain>
    </source>
</reference>
<keyword evidence="3" id="KW-0732">Signal</keyword>
<feature type="repeat" description="NHL" evidence="2">
    <location>
        <begin position="96"/>
        <end position="133"/>
    </location>
</feature>
<comment type="caution">
    <text evidence="5">The sequence shown here is derived from an EMBL/GenBank/DDBJ whole genome shotgun (WGS) entry which is preliminary data.</text>
</comment>
<keyword evidence="6" id="KW-1185">Reference proteome</keyword>
<gene>
    <name evidence="5" type="ORF">SLEP1_g25357</name>
</gene>
<evidence type="ECO:0000256" key="2">
    <source>
        <dbReference type="PROSITE-ProRule" id="PRU00504"/>
    </source>
</evidence>
<accession>A0AAV5JP13</accession>
<dbReference type="SUPFAM" id="SSF63829">
    <property type="entry name" value="Calcium-dependent phosphotriesterase"/>
    <property type="match status" value="1"/>
</dbReference>
<evidence type="ECO:0000259" key="4">
    <source>
        <dbReference type="Pfam" id="PF25021"/>
    </source>
</evidence>
<dbReference type="Pfam" id="PF25021">
    <property type="entry name" value="TEN_NHL"/>
    <property type="match status" value="1"/>
</dbReference>
<dbReference type="PANTHER" id="PTHR13833">
    <property type="match status" value="1"/>
</dbReference>
<dbReference type="AlphaFoldDB" id="A0AAV5JP13"/>
<keyword evidence="1" id="KW-0677">Repeat</keyword>
<proteinExistence type="predicted"/>
<dbReference type="InterPro" id="IPR056822">
    <property type="entry name" value="TEN_NHL"/>
</dbReference>
<name>A0AAV5JP13_9ROSI</name>
<dbReference type="PROSITE" id="PS51125">
    <property type="entry name" value="NHL"/>
    <property type="match status" value="1"/>
</dbReference>
<feature type="chain" id="PRO_5043517777" description="Teneurin NHL domain-containing protein" evidence="3">
    <location>
        <begin position="20"/>
        <end position="221"/>
    </location>
</feature>
<evidence type="ECO:0000256" key="3">
    <source>
        <dbReference type="SAM" id="SignalP"/>
    </source>
</evidence>
<feature type="signal peptide" evidence="3">
    <location>
        <begin position="1"/>
        <end position="19"/>
    </location>
</feature>
<dbReference type="EMBL" id="BPVZ01000041">
    <property type="protein sequence ID" value="GKV14481.1"/>
    <property type="molecule type" value="Genomic_DNA"/>
</dbReference>
<dbReference type="Proteomes" id="UP001054252">
    <property type="component" value="Unassembled WGS sequence"/>
</dbReference>
<dbReference type="PANTHER" id="PTHR13833:SF71">
    <property type="entry name" value="NHL DOMAIN-CONTAINING PROTEIN"/>
    <property type="match status" value="1"/>
</dbReference>
<dbReference type="InterPro" id="IPR011042">
    <property type="entry name" value="6-blade_b-propeller_TolB-like"/>
</dbReference>
<protein>
    <recommendedName>
        <fullName evidence="4">Teneurin NHL domain-containing protein</fullName>
    </recommendedName>
</protein>
<evidence type="ECO:0000256" key="1">
    <source>
        <dbReference type="ARBA" id="ARBA00022737"/>
    </source>
</evidence>
<organism evidence="5 6">
    <name type="scientific">Rubroshorea leprosula</name>
    <dbReference type="NCBI Taxonomy" id="152421"/>
    <lineage>
        <taxon>Eukaryota</taxon>
        <taxon>Viridiplantae</taxon>
        <taxon>Streptophyta</taxon>
        <taxon>Embryophyta</taxon>
        <taxon>Tracheophyta</taxon>
        <taxon>Spermatophyta</taxon>
        <taxon>Magnoliopsida</taxon>
        <taxon>eudicotyledons</taxon>
        <taxon>Gunneridae</taxon>
        <taxon>Pentapetalae</taxon>
        <taxon>rosids</taxon>
        <taxon>malvids</taxon>
        <taxon>Malvales</taxon>
        <taxon>Dipterocarpaceae</taxon>
        <taxon>Rubroshorea</taxon>
    </lineage>
</organism>
<dbReference type="InterPro" id="IPR001258">
    <property type="entry name" value="NHL_repeat"/>
</dbReference>
<evidence type="ECO:0000313" key="5">
    <source>
        <dbReference type="EMBL" id="GKV14481.1"/>
    </source>
</evidence>